<evidence type="ECO:0000313" key="1">
    <source>
        <dbReference type="EMBL" id="MBA9041143.1"/>
    </source>
</evidence>
<accession>A0A7W3NDX5</accession>
<dbReference type="Proteomes" id="UP000543174">
    <property type="component" value="Unassembled WGS sequence"/>
</dbReference>
<gene>
    <name evidence="1" type="ORF">HNP21_004253</name>
</gene>
<sequence length="63" mass="7112">MIKDSWFTVQTIDDKTYAISECGHWEKVHSFLLIGENKAVLIDTGLGIDSIRYLVAIEGTVNR</sequence>
<proteinExistence type="predicted"/>
<dbReference type="SUPFAM" id="SSF56281">
    <property type="entry name" value="Metallo-hydrolase/oxidoreductase"/>
    <property type="match status" value="1"/>
</dbReference>
<protein>
    <recommendedName>
        <fullName evidence="3">MBL fold metallo-hydrolase</fullName>
    </recommendedName>
</protein>
<keyword evidence="2" id="KW-1185">Reference proteome</keyword>
<dbReference type="AlphaFoldDB" id="A0A7W3NDX5"/>
<name>A0A7W3NDX5_PRIAR</name>
<dbReference type="EMBL" id="JACJHT010000003">
    <property type="protein sequence ID" value="MBA9041143.1"/>
    <property type="molecule type" value="Genomic_DNA"/>
</dbReference>
<dbReference type="InterPro" id="IPR036866">
    <property type="entry name" value="RibonucZ/Hydroxyglut_hydro"/>
</dbReference>
<dbReference type="Gene3D" id="3.60.15.10">
    <property type="entry name" value="Ribonuclease Z/Hydroxyacylglutathione hydrolase-like"/>
    <property type="match status" value="1"/>
</dbReference>
<reference evidence="1" key="1">
    <citation type="submission" date="2020-08" db="EMBL/GenBank/DDBJ databases">
        <title>Functional genomics of gut bacteria from endangered species of beetles.</title>
        <authorList>
            <person name="Carlos-Shanley C."/>
        </authorList>
    </citation>
    <scope>NUCLEOTIDE SEQUENCE [LARGE SCALE GENOMIC DNA]</scope>
    <source>
        <strain evidence="1">S00060</strain>
    </source>
</reference>
<comment type="caution">
    <text evidence="1">The sequence shown here is derived from an EMBL/GenBank/DDBJ whole genome shotgun (WGS) entry which is preliminary data.</text>
</comment>
<evidence type="ECO:0000313" key="2">
    <source>
        <dbReference type="Proteomes" id="UP000543174"/>
    </source>
</evidence>
<organism evidence="1 2">
    <name type="scientific">Priestia aryabhattai</name>
    <name type="common">Bacillus aryabhattai</name>
    <dbReference type="NCBI Taxonomy" id="412384"/>
    <lineage>
        <taxon>Bacteria</taxon>
        <taxon>Bacillati</taxon>
        <taxon>Bacillota</taxon>
        <taxon>Bacilli</taxon>
        <taxon>Bacillales</taxon>
        <taxon>Bacillaceae</taxon>
        <taxon>Priestia</taxon>
    </lineage>
</organism>
<dbReference type="RefSeq" id="WP_107918073.1">
    <property type="nucleotide sequence ID" value="NZ_JACJHT010000003.1"/>
</dbReference>
<evidence type="ECO:0008006" key="3">
    <source>
        <dbReference type="Google" id="ProtNLM"/>
    </source>
</evidence>